<dbReference type="InterPro" id="IPR036890">
    <property type="entry name" value="HATPase_C_sf"/>
</dbReference>
<organism evidence="3 4">
    <name type="scientific">Streptomyces sodiiphilus</name>
    <dbReference type="NCBI Taxonomy" id="226217"/>
    <lineage>
        <taxon>Bacteria</taxon>
        <taxon>Bacillati</taxon>
        <taxon>Actinomycetota</taxon>
        <taxon>Actinomycetes</taxon>
        <taxon>Kitasatosporales</taxon>
        <taxon>Streptomycetaceae</taxon>
        <taxon>Streptomyces</taxon>
    </lineage>
</organism>
<name>A0ABN2P6W8_9ACTN</name>
<sequence length="153" mass="16311">MGRGEREEIFVCSVPGFVQESGGDVRLAFPPSPAWVRPAREAVRTALTEVVPAKRDLIETAAPLTSELVTNAVVASLDSLRPVPVGLYAAWTSQGGLRVVVQDSAPGYPQVPPGVPPPEEEHGRGLLLITLHALDWGVCHHLPGPGKAVWFVL</sequence>
<evidence type="ECO:0000313" key="3">
    <source>
        <dbReference type="EMBL" id="GAA1911644.1"/>
    </source>
</evidence>
<keyword evidence="4" id="KW-1185">Reference proteome</keyword>
<reference evidence="3 4" key="1">
    <citation type="journal article" date="2019" name="Int. J. Syst. Evol. Microbiol.">
        <title>The Global Catalogue of Microorganisms (GCM) 10K type strain sequencing project: providing services to taxonomists for standard genome sequencing and annotation.</title>
        <authorList>
            <consortium name="The Broad Institute Genomics Platform"/>
            <consortium name="The Broad Institute Genome Sequencing Center for Infectious Disease"/>
            <person name="Wu L."/>
            <person name="Ma J."/>
        </authorList>
    </citation>
    <scope>NUCLEOTIDE SEQUENCE [LARGE SCALE GENOMIC DNA]</scope>
    <source>
        <strain evidence="3 4">JCM 13581</strain>
    </source>
</reference>
<accession>A0ABN2P6W8</accession>
<protein>
    <recommendedName>
        <fullName evidence="2">Histidine kinase/HSP90-like ATPase domain-containing protein</fullName>
    </recommendedName>
</protein>
<dbReference type="Pfam" id="PF13581">
    <property type="entry name" value="HATPase_c_2"/>
    <property type="match status" value="1"/>
</dbReference>
<evidence type="ECO:0000313" key="4">
    <source>
        <dbReference type="Proteomes" id="UP001501303"/>
    </source>
</evidence>
<evidence type="ECO:0000256" key="1">
    <source>
        <dbReference type="ARBA" id="ARBA00022527"/>
    </source>
</evidence>
<dbReference type="InterPro" id="IPR003594">
    <property type="entry name" value="HATPase_dom"/>
</dbReference>
<dbReference type="SUPFAM" id="SSF55874">
    <property type="entry name" value="ATPase domain of HSP90 chaperone/DNA topoisomerase II/histidine kinase"/>
    <property type="match status" value="1"/>
</dbReference>
<keyword evidence="1" id="KW-0723">Serine/threonine-protein kinase</keyword>
<keyword evidence="1" id="KW-0808">Transferase</keyword>
<gene>
    <name evidence="3" type="ORF">GCM10009716_22010</name>
</gene>
<feature type="domain" description="Histidine kinase/HSP90-like ATPase" evidence="2">
    <location>
        <begin position="29"/>
        <end position="130"/>
    </location>
</feature>
<comment type="caution">
    <text evidence="3">The sequence shown here is derived from an EMBL/GenBank/DDBJ whole genome shotgun (WGS) entry which is preliminary data.</text>
</comment>
<evidence type="ECO:0000259" key="2">
    <source>
        <dbReference type="Pfam" id="PF13581"/>
    </source>
</evidence>
<dbReference type="EMBL" id="BAAAMJ010000018">
    <property type="protein sequence ID" value="GAA1911644.1"/>
    <property type="molecule type" value="Genomic_DNA"/>
</dbReference>
<dbReference type="Proteomes" id="UP001501303">
    <property type="component" value="Unassembled WGS sequence"/>
</dbReference>
<dbReference type="InterPro" id="IPR050267">
    <property type="entry name" value="Anti-sigma-factor_SerPK"/>
</dbReference>
<keyword evidence="1" id="KW-0418">Kinase</keyword>
<dbReference type="CDD" id="cd16936">
    <property type="entry name" value="HATPase_RsbW-like"/>
    <property type="match status" value="1"/>
</dbReference>
<dbReference type="Gene3D" id="3.30.565.10">
    <property type="entry name" value="Histidine kinase-like ATPase, C-terminal domain"/>
    <property type="match status" value="1"/>
</dbReference>
<dbReference type="PANTHER" id="PTHR35526:SF3">
    <property type="entry name" value="ANTI-SIGMA-F FACTOR RSBW"/>
    <property type="match status" value="1"/>
</dbReference>
<dbReference type="PANTHER" id="PTHR35526">
    <property type="entry name" value="ANTI-SIGMA-F FACTOR RSBW-RELATED"/>
    <property type="match status" value="1"/>
</dbReference>
<proteinExistence type="predicted"/>